<evidence type="ECO:0000313" key="2">
    <source>
        <dbReference type="EMBL" id="QDK71578.1"/>
    </source>
</evidence>
<dbReference type="AlphaFoldDB" id="A0A514ZAG3"/>
<dbReference type="EMBL" id="CP041356">
    <property type="protein sequence ID" value="QDK71578.1"/>
    <property type="molecule type" value="Genomic_DNA"/>
</dbReference>
<dbReference type="OrthoDB" id="2245216at2"/>
<dbReference type="Proteomes" id="UP000315128">
    <property type="component" value="Chromosome"/>
</dbReference>
<name>A0A514ZAG3_9LACT</name>
<dbReference type="RefSeq" id="WP_142767137.1">
    <property type="nucleotide sequence ID" value="NZ_CP041356.1"/>
</dbReference>
<accession>A0A514ZAG3</accession>
<sequence length="119" mass="14681">MQRDRSADQRLELNRLISYKENQLDEFSQEKKNIQRQIEAYQNQMNHLFREEEETYYQAEQGGQKLGWSAETFREVRREIQNVSERQLGQLEQDYRNESNRIQEEIEMTHQERNQLPWD</sequence>
<keyword evidence="3" id="KW-1185">Reference proteome</keyword>
<reference evidence="2 3" key="1">
    <citation type="submission" date="2019-07" db="EMBL/GenBank/DDBJ databases">
        <title>Genome sequencing of KACC 19320.</title>
        <authorList>
            <person name="Heo J."/>
            <person name="Kim S.-J."/>
            <person name="Kim J.-S."/>
            <person name="Hong S.-B."/>
            <person name="Kwon S.-W."/>
        </authorList>
    </citation>
    <scope>NUCLEOTIDE SEQUENCE [LARGE SCALE GENOMIC DNA]</scope>
    <source>
        <strain evidence="2 3">KACC 19320</strain>
    </source>
</reference>
<evidence type="ECO:0008006" key="4">
    <source>
        <dbReference type="Google" id="ProtNLM"/>
    </source>
</evidence>
<proteinExistence type="predicted"/>
<protein>
    <recommendedName>
        <fullName evidence="4">DUF5082 domain-containing protein</fullName>
    </recommendedName>
</protein>
<gene>
    <name evidence="2" type="ORF">FLP15_10900</name>
</gene>
<organism evidence="2 3">
    <name type="scientific">Lactococcus protaetiae</name>
    <dbReference type="NCBI Taxonomy" id="2592653"/>
    <lineage>
        <taxon>Bacteria</taxon>
        <taxon>Bacillati</taxon>
        <taxon>Bacillota</taxon>
        <taxon>Bacilli</taxon>
        <taxon>Lactobacillales</taxon>
        <taxon>Streptococcaceae</taxon>
        <taxon>Lactococcus</taxon>
    </lineage>
</organism>
<evidence type="ECO:0000256" key="1">
    <source>
        <dbReference type="SAM" id="Coils"/>
    </source>
</evidence>
<evidence type="ECO:0000313" key="3">
    <source>
        <dbReference type="Proteomes" id="UP000315128"/>
    </source>
</evidence>
<feature type="coiled-coil region" evidence="1">
    <location>
        <begin position="17"/>
        <end position="51"/>
    </location>
</feature>
<dbReference type="KEGG" id="lack:FLP15_10900"/>
<keyword evidence="1" id="KW-0175">Coiled coil</keyword>